<comment type="caution">
    <text evidence="1">The sequence shown here is derived from an EMBL/GenBank/DDBJ whole genome shotgun (WGS) entry which is preliminary data.</text>
</comment>
<evidence type="ECO:0000313" key="2">
    <source>
        <dbReference type="Proteomes" id="UP000054721"/>
    </source>
</evidence>
<protein>
    <submittedName>
        <fullName evidence="1">Uncharacterized protein</fullName>
    </submittedName>
</protein>
<organism evidence="1 2">
    <name type="scientific">Trichinella nativa</name>
    <dbReference type="NCBI Taxonomy" id="6335"/>
    <lineage>
        <taxon>Eukaryota</taxon>
        <taxon>Metazoa</taxon>
        <taxon>Ecdysozoa</taxon>
        <taxon>Nematoda</taxon>
        <taxon>Enoplea</taxon>
        <taxon>Dorylaimia</taxon>
        <taxon>Trichinellida</taxon>
        <taxon>Trichinellidae</taxon>
        <taxon>Trichinella</taxon>
    </lineage>
</organism>
<proteinExistence type="predicted"/>
<accession>A0A0V1LB08</accession>
<gene>
    <name evidence="1" type="ORF">T02_737</name>
</gene>
<dbReference type="AlphaFoldDB" id="A0A0V1LB08"/>
<dbReference type="OrthoDB" id="10447376at2759"/>
<reference evidence="1 2" key="1">
    <citation type="submission" date="2015-05" db="EMBL/GenBank/DDBJ databases">
        <title>Evolution of Trichinella species and genotypes.</title>
        <authorList>
            <person name="Korhonen P.K."/>
            <person name="Edoardo P."/>
            <person name="Giuseppe L.R."/>
            <person name="Gasser R.B."/>
        </authorList>
    </citation>
    <scope>NUCLEOTIDE SEQUENCE [LARGE SCALE GENOMIC DNA]</scope>
    <source>
        <strain evidence="1">ISS10</strain>
    </source>
</reference>
<dbReference type="EMBL" id="JYDW01000093">
    <property type="protein sequence ID" value="KRZ56450.1"/>
    <property type="molecule type" value="Genomic_DNA"/>
</dbReference>
<keyword evidence="2" id="KW-1185">Reference proteome</keyword>
<dbReference type="Proteomes" id="UP000054721">
    <property type="component" value="Unassembled WGS sequence"/>
</dbReference>
<sequence length="67" mass="7795">MEHTITPYILLAKNLDNLVAKFRMQAKNLFCQAGQIQADRVDYTTKLHQQEVKAIAKTEKCKEEEEE</sequence>
<name>A0A0V1LB08_9BILA</name>
<evidence type="ECO:0000313" key="1">
    <source>
        <dbReference type="EMBL" id="KRZ56450.1"/>
    </source>
</evidence>